<feature type="region of interest" description="Disordered" evidence="1">
    <location>
        <begin position="1"/>
        <end position="35"/>
    </location>
</feature>
<proteinExistence type="predicted"/>
<dbReference type="KEGG" id="dhe:111595006"/>
<dbReference type="Proteomes" id="UP000504633">
    <property type="component" value="Unplaced"/>
</dbReference>
<name>A0A6J1LI88_DROHY</name>
<evidence type="ECO:0000256" key="1">
    <source>
        <dbReference type="SAM" id="MobiDB-lite"/>
    </source>
</evidence>
<dbReference type="OrthoDB" id="7883576at2759"/>
<evidence type="ECO:0000313" key="4">
    <source>
        <dbReference type="RefSeq" id="XP_023164275.1"/>
    </source>
</evidence>
<dbReference type="RefSeq" id="XP_023164273.1">
    <property type="nucleotide sequence ID" value="XM_023308505.2"/>
</dbReference>
<feature type="compositionally biased region" description="Polar residues" evidence="1">
    <location>
        <begin position="13"/>
        <end position="35"/>
    </location>
</feature>
<reference evidence="3 4" key="1">
    <citation type="submission" date="2025-04" db="UniProtKB">
        <authorList>
            <consortium name="RefSeq"/>
        </authorList>
    </citation>
    <scope>IDENTIFICATION</scope>
    <source>
        <strain evidence="3 4">15085-1641.00</strain>
        <tissue evidence="3 4">Whole body</tissue>
    </source>
</reference>
<evidence type="ECO:0000313" key="2">
    <source>
        <dbReference type="Proteomes" id="UP000504633"/>
    </source>
</evidence>
<accession>A0A6J1LI88</accession>
<protein>
    <submittedName>
        <fullName evidence="3 4">Uncharacterized protein LOC111595006</fullName>
    </submittedName>
</protein>
<gene>
    <name evidence="3 4" type="primary">LOC111595006</name>
</gene>
<organism evidence="2 4">
    <name type="scientific">Drosophila hydei</name>
    <name type="common">Fruit fly</name>
    <dbReference type="NCBI Taxonomy" id="7224"/>
    <lineage>
        <taxon>Eukaryota</taxon>
        <taxon>Metazoa</taxon>
        <taxon>Ecdysozoa</taxon>
        <taxon>Arthropoda</taxon>
        <taxon>Hexapoda</taxon>
        <taxon>Insecta</taxon>
        <taxon>Pterygota</taxon>
        <taxon>Neoptera</taxon>
        <taxon>Endopterygota</taxon>
        <taxon>Diptera</taxon>
        <taxon>Brachycera</taxon>
        <taxon>Muscomorpha</taxon>
        <taxon>Ephydroidea</taxon>
        <taxon>Drosophilidae</taxon>
        <taxon>Drosophila</taxon>
    </lineage>
</organism>
<evidence type="ECO:0000313" key="3">
    <source>
        <dbReference type="RefSeq" id="XP_023164273.1"/>
    </source>
</evidence>
<keyword evidence="2" id="KW-1185">Reference proteome</keyword>
<dbReference type="RefSeq" id="XP_023164275.1">
    <property type="nucleotide sequence ID" value="XM_023308507.2"/>
</dbReference>
<dbReference type="OMA" id="DIPFIAC"/>
<sequence length="319" mass="35103">MADADLELDKENTQTLQQSIQHTLGSQNASETSKSHISIGRKFVIPQLIPKINTNKPATAEQVEHSRAAAAHNELLLNAIKVKQSEARYPTVSTKDKTVGQLTIPNLLTDSGESLEKPRVHVQLSDKLLKQNNSLELTQVVKGVQSLKISTDDGGDSTKLKTTQEKPTQAPTTLIDLTSTLIATVKDAPPREAATKVRCKQAAAVVEHFDIPFISCDRPSVGLLSKKRQSSISGDLEPIVTRVVEKSSAVGSMMDATVGYPRPRKPQLKYAASPFELQILKLYKREDYGTNIKRFRFDTPSPDEIVKTALQKSLRISRT</sequence>
<dbReference type="AlphaFoldDB" id="A0A6J1LI88"/>
<dbReference type="GeneID" id="111595006"/>